<proteinExistence type="predicted"/>
<dbReference type="Pfam" id="PF09660">
    <property type="entry name" value="DUF2397"/>
    <property type="match status" value="1"/>
</dbReference>
<reference evidence="2 3" key="1">
    <citation type="journal article" date="2019" name="Int. J. Syst. Evol. Microbiol.">
        <title>The Global Catalogue of Microorganisms (GCM) 10K type strain sequencing project: providing services to taxonomists for standard genome sequencing and annotation.</title>
        <authorList>
            <consortium name="The Broad Institute Genomics Platform"/>
            <consortium name="The Broad Institute Genome Sequencing Center for Infectious Disease"/>
            <person name="Wu L."/>
            <person name="Ma J."/>
        </authorList>
    </citation>
    <scope>NUCLEOTIDE SEQUENCE [LARGE SCALE GENOMIC DNA]</scope>
    <source>
        <strain evidence="2 3">JCM 14969</strain>
    </source>
</reference>
<evidence type="ECO:0000313" key="2">
    <source>
        <dbReference type="EMBL" id="GAA1582220.1"/>
    </source>
</evidence>
<accession>A0ABN2DP24</accession>
<gene>
    <name evidence="2" type="ORF">GCM10009789_39980</name>
</gene>
<dbReference type="EMBL" id="BAAAOS010000022">
    <property type="protein sequence ID" value="GAA1582220.1"/>
    <property type="molecule type" value="Genomic_DNA"/>
</dbReference>
<keyword evidence="3" id="KW-1185">Reference proteome</keyword>
<evidence type="ECO:0000256" key="1">
    <source>
        <dbReference type="SAM" id="Coils"/>
    </source>
</evidence>
<name>A0ABN2DP24_9ACTN</name>
<evidence type="ECO:0000313" key="3">
    <source>
        <dbReference type="Proteomes" id="UP001500393"/>
    </source>
</evidence>
<dbReference type="RefSeq" id="WP_344215997.1">
    <property type="nucleotide sequence ID" value="NZ_BAAAOS010000022.1"/>
</dbReference>
<evidence type="ECO:0008006" key="4">
    <source>
        <dbReference type="Google" id="ProtNLM"/>
    </source>
</evidence>
<keyword evidence="1" id="KW-0175">Coiled coil</keyword>
<comment type="caution">
    <text evidence="2">The sequence shown here is derived from an EMBL/GenBank/DDBJ whole genome shotgun (WGS) entry which is preliminary data.</text>
</comment>
<dbReference type="NCBIfam" id="TIGR02677">
    <property type="entry name" value="TIGR02677 family protein"/>
    <property type="match status" value="1"/>
</dbReference>
<protein>
    <recommendedName>
        <fullName evidence="4">TIGR02677 family protein</fullName>
    </recommendedName>
</protein>
<feature type="coiled-coil region" evidence="1">
    <location>
        <begin position="156"/>
        <end position="183"/>
    </location>
</feature>
<dbReference type="Proteomes" id="UP001500393">
    <property type="component" value="Unassembled WGS sequence"/>
</dbReference>
<organism evidence="2 3">
    <name type="scientific">Kribbella sancticallisti</name>
    <dbReference type="NCBI Taxonomy" id="460087"/>
    <lineage>
        <taxon>Bacteria</taxon>
        <taxon>Bacillati</taxon>
        <taxon>Actinomycetota</taxon>
        <taxon>Actinomycetes</taxon>
        <taxon>Propionibacteriales</taxon>
        <taxon>Kribbellaceae</taxon>
        <taxon>Kribbella</taxon>
    </lineage>
</organism>
<sequence length="511" mass="57124">MDSIRIPPELFRFTWGDRAELYVAILHAFTEANERLDTTLGIDDLTAWLRTFGWVPAASDDMLRSALEQLRAWQLVDFIQDHTENYRTALEYERNNVRYSLSRRGEAAFAGVTHAMSVLVSTGALQTAVLDAIGDRLADLVVELDGVSDRRVFTALMELESHLEALRANTKQFNGELQRLLRVEGVDIATFHDVKVSTVAYLEEFLTNLDHRAHVIRTRIDAVLDRGVAWMQRRALNGAELPRFTGVDPGPAWLERRQARWEGLLAWFVGSETAPPRVEQLHAVGRKAIVTLLQVLDRITETRRRASSAVADFRELARWFTVVPAQEDLHRLWATAFGLAPARHAHLAVDDPELIASSVSWWDAPPVPVSPLLRSSGQVQKFSRTGRVRDVAALKAARAERAAAERAELEAAWEFLDTGGPIRLSGMAKLDDRLFERLRELLGQALDSVPGPSGHRRATTSDGRAEILLWLPSDDAIATIRTPRGDFSGPDYVIEIRAVRSRAVRESGDSG</sequence>
<dbReference type="InterPro" id="IPR013493">
    <property type="entry name" value="CHP02677"/>
</dbReference>